<dbReference type="InterPro" id="IPR010666">
    <property type="entry name" value="Znf_GRF"/>
</dbReference>
<gene>
    <name evidence="13" type="ORF">AAHA92_03183</name>
</gene>
<reference evidence="13 14" key="1">
    <citation type="submission" date="2024-06" db="EMBL/GenBank/DDBJ databases">
        <title>A chromosome level genome sequence of Diviner's sage (Salvia divinorum).</title>
        <authorList>
            <person name="Ford S.A."/>
            <person name="Ro D.-K."/>
            <person name="Ness R.W."/>
            <person name="Phillips M.A."/>
        </authorList>
    </citation>
    <scope>NUCLEOTIDE SEQUENCE [LARGE SCALE GENOMIC DNA]</scope>
    <source>
        <strain evidence="13">SAF-2024a</strain>
        <tissue evidence="13">Leaf</tissue>
    </source>
</reference>
<evidence type="ECO:0000256" key="11">
    <source>
        <dbReference type="SAM" id="Phobius"/>
    </source>
</evidence>
<dbReference type="PROSITE" id="PS51999">
    <property type="entry name" value="ZF_GRF"/>
    <property type="match status" value="1"/>
</dbReference>
<dbReference type="AlphaFoldDB" id="A0ABD1IG90"/>
<evidence type="ECO:0000256" key="3">
    <source>
        <dbReference type="ARBA" id="ARBA00006958"/>
    </source>
</evidence>
<sequence length="490" mass="56719">MARPISLSTVVYHMLEDIMNLFHLQSMIILYFYLKRRRHLQRRARERLIRHYSILDRIPPQVRHMNRLVSVSDIDCLSNLRMDRNTFGRLCILLKDVGGLQNERFVLLEEQVAIFLGILAHHKKNRVVGFNFLRSGETVSHYVHLVLRAILKLHPLLLPKLDPVANECTDTRWKHFKGCIRDLDGTYINVLVRNIDKPRYRTRKGQISTNTLVACDRNMRFLYFLPGWEGSAGDSRVLRDAVSREEDGLHVPRGNYFLCDNGYANSEGFLTPYKGVRYHLKEWGVGAQRPQNAHELFNLRHTKARNIIERAFDVLKMRWGVLRSATFYPIRIQIRMIMACFLLHNFIRMEMPIDPLDRVMSSKTDDGEFIPACACGRGKMRLLCAGKDATHSGRYFYKCSANAKHANFFLWCDEYHSGKGSGRIPTFVLNQCYRPTNNDESDVLAKKKMSSPSHGCRLCGRCQSEIRMNFILVLMGLVLLLLGVVLGKLF</sequence>
<evidence type="ECO:0000256" key="6">
    <source>
        <dbReference type="ARBA" id="ARBA00022771"/>
    </source>
</evidence>
<evidence type="ECO:0000256" key="4">
    <source>
        <dbReference type="ARBA" id="ARBA00022722"/>
    </source>
</evidence>
<keyword evidence="8" id="KW-0862">Zinc</keyword>
<name>A0ABD1IG90_SALDI</name>
<evidence type="ECO:0000256" key="8">
    <source>
        <dbReference type="ARBA" id="ARBA00022833"/>
    </source>
</evidence>
<dbReference type="Proteomes" id="UP001567538">
    <property type="component" value="Unassembled WGS sequence"/>
</dbReference>
<dbReference type="GO" id="GO:0005634">
    <property type="term" value="C:nucleus"/>
    <property type="evidence" value="ECO:0007669"/>
    <property type="project" value="UniProtKB-SubCell"/>
</dbReference>
<keyword evidence="4" id="KW-0540">Nuclease</keyword>
<feature type="domain" description="GRF-type" evidence="12">
    <location>
        <begin position="373"/>
        <end position="415"/>
    </location>
</feature>
<comment type="cofactor">
    <cofactor evidence="1">
        <name>a divalent metal cation</name>
        <dbReference type="ChEBI" id="CHEBI:60240"/>
    </cofactor>
</comment>
<keyword evidence="6 10" id="KW-0863">Zinc-finger</keyword>
<evidence type="ECO:0000256" key="2">
    <source>
        <dbReference type="ARBA" id="ARBA00004123"/>
    </source>
</evidence>
<dbReference type="PANTHER" id="PTHR22930:SF281">
    <property type="entry name" value="NUCLEASE"/>
    <property type="match status" value="1"/>
</dbReference>
<keyword evidence="7" id="KW-0378">Hydrolase</keyword>
<organism evidence="13 14">
    <name type="scientific">Salvia divinorum</name>
    <name type="common">Maria pastora</name>
    <name type="synonym">Diviner's sage</name>
    <dbReference type="NCBI Taxonomy" id="28513"/>
    <lineage>
        <taxon>Eukaryota</taxon>
        <taxon>Viridiplantae</taxon>
        <taxon>Streptophyta</taxon>
        <taxon>Embryophyta</taxon>
        <taxon>Tracheophyta</taxon>
        <taxon>Spermatophyta</taxon>
        <taxon>Magnoliopsida</taxon>
        <taxon>eudicotyledons</taxon>
        <taxon>Gunneridae</taxon>
        <taxon>Pentapetalae</taxon>
        <taxon>asterids</taxon>
        <taxon>lamiids</taxon>
        <taxon>Lamiales</taxon>
        <taxon>Lamiaceae</taxon>
        <taxon>Nepetoideae</taxon>
        <taxon>Mentheae</taxon>
        <taxon>Salviinae</taxon>
        <taxon>Salvia</taxon>
        <taxon>Salvia subgen. Calosphace</taxon>
    </lineage>
</organism>
<keyword evidence="9" id="KW-0539">Nucleus</keyword>
<feature type="transmembrane region" description="Helical" evidence="11">
    <location>
        <begin position="18"/>
        <end position="34"/>
    </location>
</feature>
<evidence type="ECO:0000256" key="9">
    <source>
        <dbReference type="ARBA" id="ARBA00023242"/>
    </source>
</evidence>
<dbReference type="InterPro" id="IPR058353">
    <property type="entry name" value="DUF8040"/>
</dbReference>
<dbReference type="Pfam" id="PF06839">
    <property type="entry name" value="Zn_ribbon_GRF"/>
    <property type="match status" value="1"/>
</dbReference>
<keyword evidence="5" id="KW-0479">Metal-binding</keyword>
<evidence type="ECO:0000256" key="7">
    <source>
        <dbReference type="ARBA" id="ARBA00022801"/>
    </source>
</evidence>
<comment type="similarity">
    <text evidence="3">Belongs to the HARBI1 family.</text>
</comment>
<comment type="subcellular location">
    <subcellularLocation>
        <location evidence="2">Nucleus</location>
    </subcellularLocation>
</comment>
<protein>
    <submittedName>
        <fullName evidence="13">Protein ANTAGONIST OF LIKE HETEROCHROMATIN PROTEIN 1-like</fullName>
    </submittedName>
</protein>
<evidence type="ECO:0000259" key="12">
    <source>
        <dbReference type="PROSITE" id="PS51999"/>
    </source>
</evidence>
<dbReference type="PANTHER" id="PTHR22930">
    <property type="match status" value="1"/>
</dbReference>
<keyword evidence="14" id="KW-1185">Reference proteome</keyword>
<keyword evidence="11" id="KW-1133">Transmembrane helix</keyword>
<dbReference type="InterPro" id="IPR045249">
    <property type="entry name" value="HARBI1-like"/>
</dbReference>
<dbReference type="GO" id="GO:0016787">
    <property type="term" value="F:hydrolase activity"/>
    <property type="evidence" value="ECO:0007669"/>
    <property type="project" value="UniProtKB-KW"/>
</dbReference>
<dbReference type="EMBL" id="JBEAFC010000002">
    <property type="protein sequence ID" value="KAL1567733.1"/>
    <property type="molecule type" value="Genomic_DNA"/>
</dbReference>
<evidence type="ECO:0000313" key="13">
    <source>
        <dbReference type="EMBL" id="KAL1567733.1"/>
    </source>
</evidence>
<evidence type="ECO:0000313" key="14">
    <source>
        <dbReference type="Proteomes" id="UP001567538"/>
    </source>
</evidence>
<dbReference type="GO" id="GO:0004518">
    <property type="term" value="F:nuclease activity"/>
    <property type="evidence" value="ECO:0007669"/>
    <property type="project" value="UniProtKB-KW"/>
</dbReference>
<keyword evidence="11" id="KW-0472">Membrane</keyword>
<feature type="transmembrane region" description="Helical" evidence="11">
    <location>
        <begin position="470"/>
        <end position="489"/>
    </location>
</feature>
<proteinExistence type="inferred from homology"/>
<evidence type="ECO:0000256" key="5">
    <source>
        <dbReference type="ARBA" id="ARBA00022723"/>
    </source>
</evidence>
<comment type="caution">
    <text evidence="13">The sequence shown here is derived from an EMBL/GenBank/DDBJ whole genome shotgun (WGS) entry which is preliminary data.</text>
</comment>
<dbReference type="GO" id="GO:0008270">
    <property type="term" value="F:zinc ion binding"/>
    <property type="evidence" value="ECO:0007669"/>
    <property type="project" value="UniProtKB-KW"/>
</dbReference>
<evidence type="ECO:0000256" key="1">
    <source>
        <dbReference type="ARBA" id="ARBA00001968"/>
    </source>
</evidence>
<accession>A0ABD1IG90</accession>
<keyword evidence="11" id="KW-0812">Transmembrane</keyword>
<dbReference type="Pfam" id="PF13359">
    <property type="entry name" value="DDE_Tnp_4"/>
    <property type="match status" value="1"/>
</dbReference>
<dbReference type="Pfam" id="PF26138">
    <property type="entry name" value="DUF8040"/>
    <property type="match status" value="1"/>
</dbReference>
<dbReference type="InterPro" id="IPR027806">
    <property type="entry name" value="HARBI1_dom"/>
</dbReference>
<evidence type="ECO:0000256" key="10">
    <source>
        <dbReference type="PROSITE-ProRule" id="PRU01343"/>
    </source>
</evidence>